<keyword evidence="2" id="KW-1185">Reference proteome</keyword>
<evidence type="ECO:0000313" key="1">
    <source>
        <dbReference type="EMBL" id="KAK4009420.1"/>
    </source>
</evidence>
<dbReference type="Proteomes" id="UP001234178">
    <property type="component" value="Unassembled WGS sequence"/>
</dbReference>
<comment type="caution">
    <text evidence="1">The sequence shown here is derived from an EMBL/GenBank/DDBJ whole genome shotgun (WGS) entry which is preliminary data.</text>
</comment>
<proteinExistence type="predicted"/>
<organism evidence="1 2">
    <name type="scientific">Daphnia magna</name>
    <dbReference type="NCBI Taxonomy" id="35525"/>
    <lineage>
        <taxon>Eukaryota</taxon>
        <taxon>Metazoa</taxon>
        <taxon>Ecdysozoa</taxon>
        <taxon>Arthropoda</taxon>
        <taxon>Crustacea</taxon>
        <taxon>Branchiopoda</taxon>
        <taxon>Diplostraca</taxon>
        <taxon>Cladocera</taxon>
        <taxon>Anomopoda</taxon>
        <taxon>Daphniidae</taxon>
        <taxon>Daphnia</taxon>
    </lineage>
</organism>
<accession>A0ABQ9Z987</accession>
<reference evidence="1 2" key="1">
    <citation type="journal article" date="2023" name="Nucleic Acids Res.">
        <title>The hologenome of Daphnia magna reveals possible DNA methylation and microbiome-mediated evolution of the host genome.</title>
        <authorList>
            <person name="Chaturvedi A."/>
            <person name="Li X."/>
            <person name="Dhandapani V."/>
            <person name="Marshall H."/>
            <person name="Kissane S."/>
            <person name="Cuenca-Cambronero M."/>
            <person name="Asole G."/>
            <person name="Calvet F."/>
            <person name="Ruiz-Romero M."/>
            <person name="Marangio P."/>
            <person name="Guigo R."/>
            <person name="Rago D."/>
            <person name="Mirbahai L."/>
            <person name="Eastwood N."/>
            <person name="Colbourne J.K."/>
            <person name="Zhou J."/>
            <person name="Mallon E."/>
            <person name="Orsini L."/>
        </authorList>
    </citation>
    <scope>NUCLEOTIDE SEQUENCE [LARGE SCALE GENOMIC DNA]</scope>
    <source>
        <strain evidence="1">LRV0_1</strain>
    </source>
</reference>
<dbReference type="EMBL" id="JAOYFB010000003">
    <property type="protein sequence ID" value="KAK4009420.1"/>
    <property type="molecule type" value="Genomic_DNA"/>
</dbReference>
<name>A0ABQ9Z987_9CRUS</name>
<sequence length="75" mass="8410">MAAADYIDTPNRYTIVTKPGQIRLAYRYASRDFMGQSLKQGLYGGRPSKLETQLNLQQEGSHGGLSTCHLAFRIF</sequence>
<evidence type="ECO:0000313" key="2">
    <source>
        <dbReference type="Proteomes" id="UP001234178"/>
    </source>
</evidence>
<protein>
    <submittedName>
        <fullName evidence="1">Uncharacterized protein</fullName>
    </submittedName>
</protein>
<gene>
    <name evidence="1" type="ORF">OUZ56_018534</name>
</gene>